<proteinExistence type="predicted"/>
<reference evidence="2 3" key="1">
    <citation type="submission" date="2013-03" db="EMBL/GenBank/DDBJ databases">
        <authorList>
            <person name="Le V."/>
        </authorList>
    </citation>
    <scope>NUCLEOTIDE SEQUENCE [LARGE SCALE GENOMIC DNA]</scope>
    <source>
        <strain evidence="2 3">BiD32</strain>
    </source>
</reference>
<evidence type="ECO:0008006" key="4">
    <source>
        <dbReference type="Google" id="ProtNLM"/>
    </source>
</evidence>
<keyword evidence="1" id="KW-0472">Membrane</keyword>
<name>N1MJ49_9SPHN</name>
<keyword evidence="3" id="KW-1185">Reference proteome</keyword>
<feature type="transmembrane region" description="Helical" evidence="1">
    <location>
        <begin position="50"/>
        <end position="71"/>
    </location>
</feature>
<evidence type="ECO:0000256" key="1">
    <source>
        <dbReference type="SAM" id="Phobius"/>
    </source>
</evidence>
<dbReference type="EMBL" id="CAVK010000072">
    <property type="protein sequence ID" value="CCW17225.1"/>
    <property type="molecule type" value="Genomic_DNA"/>
</dbReference>
<dbReference type="AlphaFoldDB" id="N1MJ49"/>
<keyword evidence="1" id="KW-0812">Transmembrane</keyword>
<reference evidence="3" key="2">
    <citation type="submission" date="2013-04" db="EMBL/GenBank/DDBJ databases">
        <title>Bisphenol A degrading Sphingobium sp. strain BiD32.</title>
        <authorList>
            <person name="Nielsen J.L."/>
            <person name="Zhou N.A."/>
            <person name="Kjeldal H."/>
        </authorList>
    </citation>
    <scope>NUCLEOTIDE SEQUENCE [LARGE SCALE GENOMIC DNA]</scope>
    <source>
        <strain evidence="3">BiD32</strain>
    </source>
</reference>
<gene>
    <name evidence="2" type="ORF">EBBID32_15640</name>
</gene>
<protein>
    <recommendedName>
        <fullName evidence="4">DUF202 domain-containing protein</fullName>
    </recommendedName>
</protein>
<sequence length="89" mass="9639">MPLWLDMLRTPMAAPETAGLRRLRFLWQSLCLALAASILALKPLRASLGRGAPCLIAVLLLAALIATLVYLRRKHGADTAYLATLGEGR</sequence>
<dbReference type="Proteomes" id="UP000013201">
    <property type="component" value="Unassembled WGS sequence"/>
</dbReference>
<keyword evidence="1" id="KW-1133">Transmembrane helix</keyword>
<evidence type="ECO:0000313" key="2">
    <source>
        <dbReference type="EMBL" id="CCW17225.1"/>
    </source>
</evidence>
<dbReference type="RefSeq" id="WP_006953574.1">
    <property type="nucleotide sequence ID" value="NZ_CAVK010000072.1"/>
</dbReference>
<evidence type="ECO:0000313" key="3">
    <source>
        <dbReference type="Proteomes" id="UP000013201"/>
    </source>
</evidence>
<comment type="caution">
    <text evidence="2">The sequence shown here is derived from an EMBL/GenBank/DDBJ whole genome shotgun (WGS) entry which is preliminary data.</text>
</comment>
<organism evidence="2 3">
    <name type="scientific">Sphingobium indicum BiD32</name>
    <dbReference type="NCBI Taxonomy" id="1301087"/>
    <lineage>
        <taxon>Bacteria</taxon>
        <taxon>Pseudomonadati</taxon>
        <taxon>Pseudomonadota</taxon>
        <taxon>Alphaproteobacteria</taxon>
        <taxon>Sphingomonadales</taxon>
        <taxon>Sphingomonadaceae</taxon>
        <taxon>Sphingobium</taxon>
    </lineage>
</organism>
<accession>N1MJ49</accession>